<dbReference type="Pfam" id="PF03466">
    <property type="entry name" value="LysR_substrate"/>
    <property type="match status" value="1"/>
</dbReference>
<dbReference type="InterPro" id="IPR005119">
    <property type="entry name" value="LysR_subst-bd"/>
</dbReference>
<name>A0A2D6YN94_9DELT</name>
<proteinExistence type="predicted"/>
<accession>A0A2D6YN94</accession>
<evidence type="ECO:0000313" key="2">
    <source>
        <dbReference type="EMBL" id="MAH64657.1"/>
    </source>
</evidence>
<dbReference type="Proteomes" id="UP000226525">
    <property type="component" value="Unassembled WGS sequence"/>
</dbReference>
<dbReference type="SUPFAM" id="SSF53850">
    <property type="entry name" value="Periplasmic binding protein-like II"/>
    <property type="match status" value="1"/>
</dbReference>
<sequence length="87" mass="9750">MLLHSSLIEQKTGWCEGMKADRNESIKRGVMAGLGISFISANTIAALVEKGRLEVLDLASTPLVRHWYLMHLQKRKLILASLFLEIS</sequence>
<dbReference type="AlphaFoldDB" id="A0A2D6YN94"/>
<comment type="caution">
    <text evidence="2">The sequence shown here is derived from an EMBL/GenBank/DDBJ whole genome shotgun (WGS) entry which is preliminary data.</text>
</comment>
<evidence type="ECO:0000259" key="1">
    <source>
        <dbReference type="Pfam" id="PF03466"/>
    </source>
</evidence>
<gene>
    <name evidence="2" type="ORF">CMN54_14690</name>
</gene>
<organism evidence="2 3">
    <name type="scientific">SAR324 cluster bacterium</name>
    <dbReference type="NCBI Taxonomy" id="2024889"/>
    <lineage>
        <taxon>Bacteria</taxon>
        <taxon>Deltaproteobacteria</taxon>
        <taxon>SAR324 cluster</taxon>
    </lineage>
</organism>
<protein>
    <recommendedName>
        <fullName evidence="1">LysR substrate-binding domain-containing protein</fullName>
    </recommendedName>
</protein>
<reference evidence="3" key="1">
    <citation type="submission" date="2017-09" db="EMBL/GenBank/DDBJ databases">
        <title>The Reconstruction of 2,631 Draft Metagenome-Assembled Genomes from the Global Oceans.</title>
        <authorList>
            <person name="Tully B.J."/>
            <person name="Graham E.D."/>
            <person name="Heidelberg J.F."/>
        </authorList>
    </citation>
    <scope>NUCLEOTIDE SEQUENCE [LARGE SCALE GENOMIC DNA]</scope>
</reference>
<feature type="domain" description="LysR substrate-binding" evidence="1">
    <location>
        <begin position="16"/>
        <end position="77"/>
    </location>
</feature>
<evidence type="ECO:0000313" key="3">
    <source>
        <dbReference type="Proteomes" id="UP000226525"/>
    </source>
</evidence>
<dbReference type="EMBL" id="NZEX01000178">
    <property type="protein sequence ID" value="MAH64657.1"/>
    <property type="molecule type" value="Genomic_DNA"/>
</dbReference>